<comment type="caution">
    <text evidence="1">The sequence shown here is derived from an EMBL/GenBank/DDBJ whole genome shotgun (WGS) entry which is preliminary data.</text>
</comment>
<dbReference type="Proteomes" id="UP000028582">
    <property type="component" value="Unassembled WGS sequence"/>
</dbReference>
<accession>A0A081AIX4</accession>
<dbReference type="AlphaFoldDB" id="A0A081AIX4"/>
<sequence length="31" mass="3550">MDQTAIYIDMAGKTTRDFTGNYTIDVPRAKR</sequence>
<reference evidence="1 2" key="1">
    <citation type="submission" date="2013-11" db="EMBL/GenBank/DDBJ databases">
        <title>The Genome Sequence of Phytophthora parasitica P1976.</title>
        <authorList>
            <consortium name="The Broad Institute Genomics Platform"/>
            <person name="Russ C."/>
            <person name="Tyler B."/>
            <person name="Panabieres F."/>
            <person name="Shan W."/>
            <person name="Tripathy S."/>
            <person name="Grunwald N."/>
            <person name="Machado M."/>
            <person name="Johnson C.S."/>
            <person name="Walker B."/>
            <person name="Young S."/>
            <person name="Zeng Q."/>
            <person name="Gargeya S."/>
            <person name="Fitzgerald M."/>
            <person name="Haas B."/>
            <person name="Abouelleil A."/>
            <person name="Allen A.W."/>
            <person name="Alvarado L."/>
            <person name="Arachchi H.M."/>
            <person name="Berlin A.M."/>
            <person name="Chapman S.B."/>
            <person name="Gainer-Dewar J."/>
            <person name="Goldberg J."/>
            <person name="Griggs A."/>
            <person name="Gujja S."/>
            <person name="Hansen M."/>
            <person name="Howarth C."/>
            <person name="Imamovic A."/>
            <person name="Ireland A."/>
            <person name="Larimer J."/>
            <person name="McCowan C."/>
            <person name="Murphy C."/>
            <person name="Pearson M."/>
            <person name="Poon T.W."/>
            <person name="Priest M."/>
            <person name="Roberts A."/>
            <person name="Saif S."/>
            <person name="Shea T."/>
            <person name="Sisk P."/>
            <person name="Sykes S."/>
            <person name="Wortman J."/>
            <person name="Nusbaum C."/>
            <person name="Birren B."/>
        </authorList>
    </citation>
    <scope>NUCLEOTIDE SEQUENCE [LARGE SCALE GENOMIC DNA]</scope>
    <source>
        <strain evidence="1 2">P1976</strain>
    </source>
</reference>
<dbReference type="EMBL" id="ANJA01001172">
    <property type="protein sequence ID" value="ETO78835.1"/>
    <property type="molecule type" value="Genomic_DNA"/>
</dbReference>
<evidence type="ECO:0000313" key="2">
    <source>
        <dbReference type="Proteomes" id="UP000028582"/>
    </source>
</evidence>
<evidence type="ECO:0000313" key="1">
    <source>
        <dbReference type="EMBL" id="ETO78835.1"/>
    </source>
</evidence>
<name>A0A081AIX4_PHYNI</name>
<protein>
    <submittedName>
        <fullName evidence="1">Uncharacterized protein</fullName>
    </submittedName>
</protein>
<proteinExistence type="predicted"/>
<organism evidence="1 2">
    <name type="scientific">Phytophthora nicotianae P1976</name>
    <dbReference type="NCBI Taxonomy" id="1317066"/>
    <lineage>
        <taxon>Eukaryota</taxon>
        <taxon>Sar</taxon>
        <taxon>Stramenopiles</taxon>
        <taxon>Oomycota</taxon>
        <taxon>Peronosporomycetes</taxon>
        <taxon>Peronosporales</taxon>
        <taxon>Peronosporaceae</taxon>
        <taxon>Phytophthora</taxon>
    </lineage>
</organism>
<gene>
    <name evidence="1" type="ORF">F444_06325</name>
</gene>